<evidence type="ECO:0000256" key="2">
    <source>
        <dbReference type="ARBA" id="ARBA00023157"/>
    </source>
</evidence>
<accession>A0AAV6R1X7</accession>
<protein>
    <submittedName>
        <fullName evidence="5">Fc receptor 5</fullName>
    </submittedName>
</protein>
<dbReference type="InterPro" id="IPR050488">
    <property type="entry name" value="Ig_Fc_receptor"/>
</dbReference>
<dbReference type="GO" id="GO:0004888">
    <property type="term" value="F:transmembrane signaling receptor activity"/>
    <property type="evidence" value="ECO:0007669"/>
    <property type="project" value="TreeGrafter"/>
</dbReference>
<dbReference type="SMART" id="SM00409">
    <property type="entry name" value="IG"/>
    <property type="match status" value="2"/>
</dbReference>
<organism evidence="5 6">
    <name type="scientific">Solea senegalensis</name>
    <name type="common">Senegalese sole</name>
    <dbReference type="NCBI Taxonomy" id="28829"/>
    <lineage>
        <taxon>Eukaryota</taxon>
        <taxon>Metazoa</taxon>
        <taxon>Chordata</taxon>
        <taxon>Craniata</taxon>
        <taxon>Vertebrata</taxon>
        <taxon>Euteleostomi</taxon>
        <taxon>Actinopterygii</taxon>
        <taxon>Neopterygii</taxon>
        <taxon>Teleostei</taxon>
        <taxon>Neoteleostei</taxon>
        <taxon>Acanthomorphata</taxon>
        <taxon>Carangaria</taxon>
        <taxon>Pleuronectiformes</taxon>
        <taxon>Pleuronectoidei</taxon>
        <taxon>Soleidae</taxon>
        <taxon>Solea</taxon>
    </lineage>
</organism>
<dbReference type="InterPro" id="IPR003598">
    <property type="entry name" value="Ig_sub2"/>
</dbReference>
<comment type="caution">
    <text evidence="5">The sequence shown here is derived from an EMBL/GenBank/DDBJ whole genome shotgun (WGS) entry which is preliminary data.</text>
</comment>
<dbReference type="PROSITE" id="PS50835">
    <property type="entry name" value="IG_LIKE"/>
    <property type="match status" value="2"/>
</dbReference>
<reference evidence="5 6" key="1">
    <citation type="journal article" date="2021" name="Sci. Rep.">
        <title>Chromosome anchoring in Senegalese sole (Solea senegalensis) reveals sex-associated markers and genome rearrangements in flatfish.</title>
        <authorList>
            <person name="Guerrero-Cozar I."/>
            <person name="Gomez-Garrido J."/>
            <person name="Berbel C."/>
            <person name="Martinez-Blanch J.F."/>
            <person name="Alioto T."/>
            <person name="Claros M.G."/>
            <person name="Gagnaire P.A."/>
            <person name="Manchado M."/>
        </authorList>
    </citation>
    <scope>NUCLEOTIDE SEQUENCE [LARGE SCALE GENOMIC DNA]</scope>
    <source>
        <strain evidence="5">Sse05_10M</strain>
    </source>
</reference>
<proteinExistence type="predicted"/>
<keyword evidence="3" id="KW-0812">Transmembrane</keyword>
<evidence type="ECO:0000256" key="3">
    <source>
        <dbReference type="SAM" id="Phobius"/>
    </source>
</evidence>
<dbReference type="EMBL" id="JAGKHQ010000015">
    <property type="protein sequence ID" value="KAG7498002.1"/>
    <property type="molecule type" value="Genomic_DNA"/>
</dbReference>
<dbReference type="Pfam" id="PF13927">
    <property type="entry name" value="Ig_3"/>
    <property type="match status" value="1"/>
</dbReference>
<keyword evidence="3" id="KW-0472">Membrane</keyword>
<dbReference type="SMART" id="SM00408">
    <property type="entry name" value="IGc2"/>
    <property type="match status" value="1"/>
</dbReference>
<keyword evidence="3" id="KW-1133">Transmembrane helix</keyword>
<dbReference type="GO" id="GO:0007166">
    <property type="term" value="P:cell surface receptor signaling pathway"/>
    <property type="evidence" value="ECO:0007669"/>
    <property type="project" value="TreeGrafter"/>
</dbReference>
<dbReference type="Proteomes" id="UP000693946">
    <property type="component" value="Linkage Group LG3"/>
</dbReference>
<feature type="domain" description="Ig-like" evidence="4">
    <location>
        <begin position="139"/>
        <end position="216"/>
    </location>
</feature>
<keyword evidence="5" id="KW-0675">Receptor</keyword>
<evidence type="ECO:0000313" key="5">
    <source>
        <dbReference type="EMBL" id="KAG7498002.1"/>
    </source>
</evidence>
<keyword evidence="6" id="KW-1185">Reference proteome</keyword>
<feature type="transmembrane region" description="Helical" evidence="3">
    <location>
        <begin position="253"/>
        <end position="275"/>
    </location>
</feature>
<dbReference type="GO" id="GO:0006955">
    <property type="term" value="P:immune response"/>
    <property type="evidence" value="ECO:0007669"/>
    <property type="project" value="TreeGrafter"/>
</dbReference>
<feature type="domain" description="Ig-like" evidence="4">
    <location>
        <begin position="51"/>
        <end position="137"/>
    </location>
</feature>
<dbReference type="InterPro" id="IPR003599">
    <property type="entry name" value="Ig_sub"/>
</dbReference>
<evidence type="ECO:0000256" key="1">
    <source>
        <dbReference type="ARBA" id="ARBA00022729"/>
    </source>
</evidence>
<name>A0AAV6R1X7_SOLSE</name>
<evidence type="ECO:0000259" key="4">
    <source>
        <dbReference type="PROSITE" id="PS50835"/>
    </source>
</evidence>
<dbReference type="InterPro" id="IPR007110">
    <property type="entry name" value="Ig-like_dom"/>
</dbReference>
<gene>
    <name evidence="5" type="ORF">JOB18_047477</name>
</gene>
<keyword evidence="2" id="KW-1015">Disulfide bond</keyword>
<keyword evidence="1" id="KW-0732">Signal</keyword>
<sequence length="351" mass="37853">MFPLEAAAAAAAAAAAVTSAVTAAAVTARTMSSLLKLLVLLSSLCRRSEQAAVTLSPDSSQVFDGQSFSLSCEDNSDSAGWTVRRNTSTDTRARCEDWGIHGASTCGISNALAIDTGVYWCESGEGGANSSINITVTNRSVILLSPALPVAEGRDVTLRCKTKTSSNREATFYRNGFNVSTEQTGHMTIHNIAKSDEGVYKCRIVGEGESETSWITGQEVKRSSCTSTKLMTTKLCFFFYSSVSPPTTRPPPFFIIPASISVGGLVLLVLLVLLVRPCVRRKPVECDAAPLRSRRADVRHETHRMTVRERVADDVEDVSYGQIIIRANLRTGNICVNVSSHRTIRKTAPNL</sequence>
<dbReference type="PANTHER" id="PTHR11481:SF64">
    <property type="entry name" value="FC RECEPTOR-LIKE PROTEIN 4"/>
    <property type="match status" value="1"/>
</dbReference>
<dbReference type="PANTHER" id="PTHR11481">
    <property type="entry name" value="IMMUNOGLOBULIN FC RECEPTOR"/>
    <property type="match status" value="1"/>
</dbReference>
<dbReference type="AlphaFoldDB" id="A0AAV6R1X7"/>
<evidence type="ECO:0000313" key="6">
    <source>
        <dbReference type="Proteomes" id="UP000693946"/>
    </source>
</evidence>
<dbReference type="GO" id="GO:0009897">
    <property type="term" value="C:external side of plasma membrane"/>
    <property type="evidence" value="ECO:0007669"/>
    <property type="project" value="TreeGrafter"/>
</dbReference>